<evidence type="ECO:0000256" key="6">
    <source>
        <dbReference type="ARBA" id="ARBA00022833"/>
    </source>
</evidence>
<dbReference type="Pfam" id="PF13919">
    <property type="entry name" value="ASXH"/>
    <property type="match status" value="1"/>
</dbReference>
<evidence type="ECO:0000259" key="11">
    <source>
        <dbReference type="PROSITE" id="PS51916"/>
    </source>
</evidence>
<dbReference type="PANTHER" id="PTHR13578:SF20">
    <property type="entry name" value="POLYCOMB PROTEIN ASX"/>
    <property type="match status" value="1"/>
</dbReference>
<dbReference type="InterPro" id="IPR024811">
    <property type="entry name" value="ASX/ASX-like"/>
</dbReference>
<dbReference type="InterPro" id="IPR026905">
    <property type="entry name" value="ASX-like_PHD"/>
</dbReference>
<keyword evidence="9" id="KW-0539">Nucleus</keyword>
<feature type="compositionally biased region" description="Low complexity" evidence="10">
    <location>
        <begin position="1044"/>
        <end position="1062"/>
    </location>
</feature>
<dbReference type="GO" id="GO:0045944">
    <property type="term" value="P:positive regulation of transcription by RNA polymerase II"/>
    <property type="evidence" value="ECO:0007669"/>
    <property type="project" value="TreeGrafter"/>
</dbReference>
<dbReference type="GO" id="GO:0035517">
    <property type="term" value="C:PR-DUB complex"/>
    <property type="evidence" value="ECO:0007669"/>
    <property type="project" value="TreeGrafter"/>
</dbReference>
<accession>A0A7G3AT95</accession>
<comment type="similarity">
    <text evidence="2">Belongs to the Asx family.</text>
</comment>
<reference evidence="12" key="1">
    <citation type="journal article" date="2020" name="BMC">
        <title>Leishmania infection induces a limited differential gene expression in the sand fly midgut.</title>
        <authorList>
            <person name="Coutinho-Abreu I.V."/>
            <person name="Serafim T.D."/>
            <person name="Meneses C."/>
            <person name="Kamhawi S."/>
            <person name="Oliveira F."/>
            <person name="Valenzuela J.G."/>
        </authorList>
    </citation>
    <scope>NUCLEOTIDE SEQUENCE</scope>
    <source>
        <strain evidence="12">Jacobina</strain>
        <tissue evidence="12">Midgut</tissue>
    </source>
</reference>
<keyword evidence="6" id="KW-0862">Zinc</keyword>
<evidence type="ECO:0000256" key="2">
    <source>
        <dbReference type="ARBA" id="ARBA00006391"/>
    </source>
</evidence>
<feature type="domain" description="DEUBAD" evidence="11">
    <location>
        <begin position="145"/>
        <end position="261"/>
    </location>
</feature>
<evidence type="ECO:0000256" key="1">
    <source>
        <dbReference type="ARBA" id="ARBA00004123"/>
    </source>
</evidence>
<dbReference type="GO" id="GO:0008270">
    <property type="term" value="F:zinc ion binding"/>
    <property type="evidence" value="ECO:0007669"/>
    <property type="project" value="UniProtKB-KW"/>
</dbReference>
<dbReference type="GO" id="GO:0009887">
    <property type="term" value="P:animal organ morphogenesis"/>
    <property type="evidence" value="ECO:0007669"/>
    <property type="project" value="TreeGrafter"/>
</dbReference>
<evidence type="ECO:0000256" key="9">
    <source>
        <dbReference type="ARBA" id="ARBA00023242"/>
    </source>
</evidence>
<keyword evidence="4" id="KW-0479">Metal-binding</keyword>
<keyword evidence="7" id="KW-0805">Transcription regulation</keyword>
<keyword evidence="8" id="KW-0804">Transcription</keyword>
<organism evidence="12">
    <name type="scientific">Lutzomyia longipalpis</name>
    <name type="common">Sand fly</name>
    <dbReference type="NCBI Taxonomy" id="7200"/>
    <lineage>
        <taxon>Eukaryota</taxon>
        <taxon>Metazoa</taxon>
        <taxon>Ecdysozoa</taxon>
        <taxon>Arthropoda</taxon>
        <taxon>Hexapoda</taxon>
        <taxon>Insecta</taxon>
        <taxon>Pterygota</taxon>
        <taxon>Neoptera</taxon>
        <taxon>Endopterygota</taxon>
        <taxon>Diptera</taxon>
        <taxon>Nematocera</taxon>
        <taxon>Psychodoidea</taxon>
        <taxon>Psychodidae</taxon>
        <taxon>Lutzomyia</taxon>
        <taxon>Lutzomyia</taxon>
    </lineage>
</organism>
<feature type="compositionally biased region" description="Low complexity" evidence="10">
    <location>
        <begin position="744"/>
        <end position="758"/>
    </location>
</feature>
<name>A0A7G3AT95_LUTLO</name>
<feature type="region of interest" description="Disordered" evidence="10">
    <location>
        <begin position="1026"/>
        <end position="1078"/>
    </location>
</feature>
<feature type="region of interest" description="Disordered" evidence="10">
    <location>
        <begin position="1165"/>
        <end position="1194"/>
    </location>
</feature>
<protein>
    <submittedName>
        <fullName evidence="12">Putative phd domain of transcriptional enhancer</fullName>
    </submittedName>
</protein>
<feature type="region of interest" description="Disordered" evidence="10">
    <location>
        <begin position="1"/>
        <end position="23"/>
    </location>
</feature>
<evidence type="ECO:0000256" key="4">
    <source>
        <dbReference type="ARBA" id="ARBA00022723"/>
    </source>
</evidence>
<dbReference type="VEuPathDB" id="VectorBase:LLONM1_011797"/>
<dbReference type="GO" id="GO:0003682">
    <property type="term" value="F:chromatin binding"/>
    <property type="evidence" value="ECO:0007669"/>
    <property type="project" value="TreeGrafter"/>
</dbReference>
<evidence type="ECO:0000256" key="8">
    <source>
        <dbReference type="ARBA" id="ARBA00023163"/>
    </source>
</evidence>
<evidence type="ECO:0000313" key="12">
    <source>
        <dbReference type="EMBL" id="MBC1175314.1"/>
    </source>
</evidence>
<dbReference type="EMBL" id="GITU01006611">
    <property type="protein sequence ID" value="MBC1175314.1"/>
    <property type="molecule type" value="Transcribed_RNA"/>
</dbReference>
<feature type="compositionally biased region" description="Polar residues" evidence="10">
    <location>
        <begin position="1165"/>
        <end position="1181"/>
    </location>
</feature>
<comment type="subcellular location">
    <subcellularLocation>
        <location evidence="1">Nucleus</location>
    </subcellularLocation>
</comment>
<keyword evidence="5" id="KW-0863">Zinc-finger</keyword>
<dbReference type="InterPro" id="IPR028020">
    <property type="entry name" value="ASX_DEUBAD_dom"/>
</dbReference>
<dbReference type="Pfam" id="PF13922">
    <property type="entry name" value="PHD_3"/>
    <property type="match status" value="1"/>
</dbReference>
<sequence length="1285" mass="138762">MEVTEKEDTILPENGDGTQSDEQRGFVCDPLAIEPCALEPCTSEINLRRTTTQRIVQGSKVPPVPAPKVIKHHHSLRRSVSRIMMKPMATKNQPEVSPTSQASTMREILASIPGFSVKPRRRNKKMSTAAQLEQTREGCIDLETPDSILVGTNLRALLNKHTFSILPPLYQRKLVQLLPRVDRADLDGESSASSGGIRLNSSSLNNEFFARACLEWRERLAEGEFTPENQLRMKSEAEREKMRLDPWKLKHFEPIWGEKGAKKELILPQRPSLKTTIKLKPTATISTSTTHVPQQEKVVEPPPTPARRMRTVGAVTRSTTGSLASQQQQNSPSKICSPLPDLLPIRTKATRPSQMIPHVLEQSQPPKESAGTVILKTEIIETSKRNASEGTSGISLKRSSPIASLEETFPSKQIKSEDTTDFIDEQPFVSMEMEATSEVPSKINVKKETDEAADELPMESDVAGYTELSVVELKEKISPKSLTLQEHDYVEKANQPMIVEENADDEEENVCADGDDEIIEDFVEESEVVEQQCSVGAIDDASTMSCEQKLNEPIEEDELLDEETVTTEYSLQSHQQNFEGVLQIQPDTLIFQSSTLPCIADEESHSSASALADCSGDNSVDPAAVEELEPTIQNIPIDVVDHENIEQTFTDAENYVLESGEIVADDEGSGTLSMGPKLCGGEDIQADLFAAAVARALDSVPVNAPVAMTIVSPSESTEVIPMQETLELRLEESTYQLPTPWSPTDGTSGASTGESSSGKMDVNTPDTFIVSSGGESSSDTAGCATILSKSESIIPFSTTSQVKLELEVTLTPEAEVSSTVVSQADSDGSNENVSIAKAISRQTPTVFPPTTIVCLPTAMTSVSQNSNATHSTTKHPLTIMTQSQPTGTVAQAKVLQHVNTSVNEKFPTTMILTTSTGQKEQPIVMAAVKQEVQHVNQEIHLQKPRAAVVASSSSVPFLSLTAAQPLRSVANVVNQVAGRAKMTTVGAGNKGTGGRRSQSNKPPPGAVNLERSYQICQAVIQNSPNRHQLKHQLRPPPSMLAATSGNSGSDNSNSSESGSSNCSKKEEQTQHGVVTSTNRTIYKIQSNTLRAGLQKKTFAQRQTSPLLVRQVYTASNANQGNVGNFISVIPSSGNLQHQSPSTQQQILHADGQYVLVQRAGIDNTSMPRASSAPPAQNQQIHGVNGIPISNRGRPASVEVDSLGEKQMIVVGPNPGVQAVTRRGPNQVYGDISMDPSLQNFGLAGEGTPPNCACSLNAMVICQQCGNFSHASCVGTSKLCVACDIR</sequence>
<dbReference type="InterPro" id="IPR044867">
    <property type="entry name" value="DEUBAD_dom"/>
</dbReference>
<evidence type="ECO:0000256" key="3">
    <source>
        <dbReference type="ARBA" id="ARBA00022491"/>
    </source>
</evidence>
<dbReference type="PROSITE" id="PS51916">
    <property type="entry name" value="DEUBAD"/>
    <property type="match status" value="1"/>
</dbReference>
<evidence type="ECO:0000256" key="5">
    <source>
        <dbReference type="ARBA" id="ARBA00022771"/>
    </source>
</evidence>
<evidence type="ECO:0000256" key="7">
    <source>
        <dbReference type="ARBA" id="ARBA00023015"/>
    </source>
</evidence>
<proteinExistence type="inferred from homology"/>
<feature type="region of interest" description="Disordered" evidence="10">
    <location>
        <begin position="983"/>
        <end position="1007"/>
    </location>
</feature>
<keyword evidence="3" id="KW-0678">Repressor</keyword>
<dbReference type="PANTHER" id="PTHR13578">
    <property type="entry name" value="ADDITIONAL SEX COMBS LIKE PROTEIN ASXL"/>
    <property type="match status" value="1"/>
</dbReference>
<dbReference type="GO" id="GO:0003677">
    <property type="term" value="F:DNA binding"/>
    <property type="evidence" value="ECO:0007669"/>
    <property type="project" value="InterPro"/>
</dbReference>
<feature type="compositionally biased region" description="Polar residues" evidence="10">
    <location>
        <begin position="316"/>
        <end position="334"/>
    </location>
</feature>
<evidence type="ECO:0000256" key="10">
    <source>
        <dbReference type="SAM" id="MobiDB-lite"/>
    </source>
</evidence>
<feature type="region of interest" description="Disordered" evidence="10">
    <location>
        <begin position="736"/>
        <end position="763"/>
    </location>
</feature>
<feature type="region of interest" description="Disordered" evidence="10">
    <location>
        <begin position="286"/>
        <end position="340"/>
    </location>
</feature>